<evidence type="ECO:0000259" key="17">
    <source>
        <dbReference type="SMART" id="SM00936"/>
    </source>
</evidence>
<keyword evidence="7 16" id="KW-0732">Signal</keyword>
<dbReference type="InterPro" id="IPR012338">
    <property type="entry name" value="Beta-lactam/transpept-like"/>
</dbReference>
<evidence type="ECO:0000256" key="5">
    <source>
        <dbReference type="ARBA" id="ARBA00022645"/>
    </source>
</evidence>
<evidence type="ECO:0000256" key="15">
    <source>
        <dbReference type="RuleBase" id="RU004016"/>
    </source>
</evidence>
<comment type="similarity">
    <text evidence="3 15">Belongs to the peptidase S11 family.</text>
</comment>
<name>A0A0K8MBU8_9PROT</name>
<evidence type="ECO:0000256" key="12">
    <source>
        <dbReference type="ARBA" id="ARBA00034000"/>
    </source>
</evidence>
<evidence type="ECO:0000256" key="6">
    <source>
        <dbReference type="ARBA" id="ARBA00022670"/>
    </source>
</evidence>
<dbReference type="GO" id="GO:0009002">
    <property type="term" value="F:serine-type D-Ala-D-Ala carboxypeptidase activity"/>
    <property type="evidence" value="ECO:0007669"/>
    <property type="project" value="UniProtKB-EC"/>
</dbReference>
<dbReference type="Gene3D" id="2.60.410.10">
    <property type="entry name" value="D-Ala-D-Ala carboxypeptidase, C-terminal domain"/>
    <property type="match status" value="1"/>
</dbReference>
<evidence type="ECO:0000256" key="8">
    <source>
        <dbReference type="ARBA" id="ARBA00022801"/>
    </source>
</evidence>
<dbReference type="GO" id="GO:0009252">
    <property type="term" value="P:peptidoglycan biosynthetic process"/>
    <property type="evidence" value="ECO:0007669"/>
    <property type="project" value="UniProtKB-UniPathway"/>
</dbReference>
<feature type="chain" id="PRO_5005512660" description="serine-type D-Ala-D-Ala carboxypeptidase" evidence="16">
    <location>
        <begin position="21"/>
        <end position="389"/>
    </location>
</feature>
<dbReference type="GO" id="GO:0008360">
    <property type="term" value="P:regulation of cell shape"/>
    <property type="evidence" value="ECO:0007669"/>
    <property type="project" value="UniProtKB-KW"/>
</dbReference>
<comment type="catalytic activity">
    <reaction evidence="12">
        <text>Preferential cleavage: (Ac)2-L-Lys-D-Ala-|-D-Ala. Also transpeptidation of peptidyl-alanyl moieties that are N-acyl substituents of D-alanine.</text>
        <dbReference type="EC" id="3.4.16.4"/>
    </reaction>
</comment>
<evidence type="ECO:0000256" key="10">
    <source>
        <dbReference type="ARBA" id="ARBA00022984"/>
    </source>
</evidence>
<keyword evidence="9" id="KW-0133">Cell shape</keyword>
<organism evidence="18 19">
    <name type="scientific">Caedimonas varicaedens</name>
    <dbReference type="NCBI Taxonomy" id="1629334"/>
    <lineage>
        <taxon>Bacteria</taxon>
        <taxon>Pseudomonadati</taxon>
        <taxon>Pseudomonadota</taxon>
        <taxon>Alphaproteobacteria</taxon>
        <taxon>Holosporales</taxon>
        <taxon>Caedimonadaceae</taxon>
        <taxon>Caedimonas</taxon>
    </lineage>
</organism>
<dbReference type="InterPro" id="IPR037167">
    <property type="entry name" value="Peptidase_S11_C_sf"/>
</dbReference>
<dbReference type="OrthoDB" id="9795979at2"/>
<keyword evidence="8" id="KW-0378">Hydrolase</keyword>
<feature type="active site" description="Proton acceptor" evidence="13">
    <location>
        <position position="71"/>
    </location>
</feature>
<feature type="active site" description="Acyl-ester intermediate" evidence="13">
    <location>
        <position position="68"/>
    </location>
</feature>
<keyword evidence="10" id="KW-0573">Peptidoglycan synthesis</keyword>
<keyword evidence="6" id="KW-0645">Protease</keyword>
<reference evidence="18 19" key="1">
    <citation type="submission" date="2015-03" db="EMBL/GenBank/DDBJ databases">
        <title>Caedibacter varicaedens, whole genome shotgun sequence.</title>
        <authorList>
            <person name="Suzuki H."/>
            <person name="Dapper A.L."/>
            <person name="Gibson A.K."/>
            <person name="Jackson C."/>
            <person name="Lee H."/>
            <person name="Pejaver V.R."/>
            <person name="Doak T."/>
            <person name="Lynch M."/>
        </authorList>
    </citation>
    <scope>NUCLEOTIDE SEQUENCE [LARGE SCALE GENOMIC DNA]</scope>
</reference>
<dbReference type="Proteomes" id="UP000036771">
    <property type="component" value="Unassembled WGS sequence"/>
</dbReference>
<dbReference type="GO" id="GO:0071555">
    <property type="term" value="P:cell wall organization"/>
    <property type="evidence" value="ECO:0007669"/>
    <property type="project" value="UniProtKB-KW"/>
</dbReference>
<feature type="signal peptide" evidence="16">
    <location>
        <begin position="1"/>
        <end position="20"/>
    </location>
</feature>
<dbReference type="STRING" id="1629334.Cva_00335"/>
<keyword evidence="11" id="KW-0961">Cell wall biogenesis/degradation</keyword>
<evidence type="ECO:0000313" key="19">
    <source>
        <dbReference type="Proteomes" id="UP000036771"/>
    </source>
</evidence>
<evidence type="ECO:0000313" key="18">
    <source>
        <dbReference type="EMBL" id="GAO97698.1"/>
    </source>
</evidence>
<evidence type="ECO:0000256" key="4">
    <source>
        <dbReference type="ARBA" id="ARBA00012448"/>
    </source>
</evidence>
<feature type="domain" description="Peptidase S11 D-Ala-D-Ala carboxypeptidase A C-terminal" evidence="17">
    <location>
        <begin position="280"/>
        <end position="370"/>
    </location>
</feature>
<keyword evidence="19" id="KW-1185">Reference proteome</keyword>
<feature type="active site" evidence="13">
    <location>
        <position position="128"/>
    </location>
</feature>
<dbReference type="GO" id="GO:0006508">
    <property type="term" value="P:proteolysis"/>
    <property type="evidence" value="ECO:0007669"/>
    <property type="project" value="UniProtKB-KW"/>
</dbReference>
<evidence type="ECO:0000256" key="14">
    <source>
        <dbReference type="PIRSR" id="PIRSR618044-2"/>
    </source>
</evidence>
<dbReference type="AlphaFoldDB" id="A0A0K8MBU8"/>
<evidence type="ECO:0000256" key="11">
    <source>
        <dbReference type="ARBA" id="ARBA00023316"/>
    </source>
</evidence>
<evidence type="ECO:0000256" key="16">
    <source>
        <dbReference type="SAM" id="SignalP"/>
    </source>
</evidence>
<dbReference type="EC" id="3.4.16.4" evidence="4"/>
<dbReference type="Pfam" id="PF07943">
    <property type="entry name" value="PBP5_C"/>
    <property type="match status" value="1"/>
</dbReference>
<dbReference type="UniPathway" id="UPA00219"/>
<evidence type="ECO:0000256" key="1">
    <source>
        <dbReference type="ARBA" id="ARBA00003217"/>
    </source>
</evidence>
<evidence type="ECO:0000256" key="2">
    <source>
        <dbReference type="ARBA" id="ARBA00004752"/>
    </source>
</evidence>
<dbReference type="EMBL" id="BBVC01000014">
    <property type="protein sequence ID" value="GAO97698.1"/>
    <property type="molecule type" value="Genomic_DNA"/>
</dbReference>
<comment type="pathway">
    <text evidence="2">Cell wall biogenesis; peptidoglycan biosynthesis.</text>
</comment>
<dbReference type="InterPro" id="IPR012907">
    <property type="entry name" value="Peptidase_S11_C"/>
</dbReference>
<dbReference type="PRINTS" id="PR00725">
    <property type="entry name" value="DADACBPTASE1"/>
</dbReference>
<dbReference type="InterPro" id="IPR015956">
    <property type="entry name" value="Peniciliin-bd_prot_C_sf"/>
</dbReference>
<feature type="binding site" evidence="14">
    <location>
        <position position="230"/>
    </location>
    <ligand>
        <name>substrate</name>
    </ligand>
</feature>
<sequence length="389" mass="42211" precursor="true">MKIGYLFLVFFLGLANSASSKAVKPNKSLSPSSSSALSLDSKQAILIDLTTNDVLLEKNADEKMTPSSMSKILTTYLVFAELKSGRLKMTDTFPVSEVAWRKSGSKMFLKINTKVSIEDLLRGAIIQSGNDACIALAEGIAGSEEAFAAQMTQVAHEMGASHSNFVNSTGWPDANHYATARDLALIAWKLIKEYPEYYALYGEREFTYNNIHQMNRNPLLASFEGADGLKTGGTDDGGFGLVGSAVQGGRRLMMVINGADSKKKRAVDAKALMAWGFNNFLSPCLYKKNQMIDQAEVWLGDQSKVGLSVTRDVCITIPRQNIKNLKVDLIYNGPVEAPVQAGQQVGVLVISMPDKPDMIVPVVATQSIGKAGFFSRIGAAFTYLLKGHN</sequence>
<evidence type="ECO:0000256" key="13">
    <source>
        <dbReference type="PIRSR" id="PIRSR618044-1"/>
    </source>
</evidence>
<dbReference type="PANTHER" id="PTHR21581:SF6">
    <property type="entry name" value="TRAFFICKING PROTEIN PARTICLE COMPLEX SUBUNIT 12"/>
    <property type="match status" value="1"/>
</dbReference>
<evidence type="ECO:0000256" key="9">
    <source>
        <dbReference type="ARBA" id="ARBA00022960"/>
    </source>
</evidence>
<dbReference type="Gene3D" id="3.40.710.10">
    <property type="entry name" value="DD-peptidase/beta-lactamase superfamily"/>
    <property type="match status" value="1"/>
</dbReference>
<proteinExistence type="inferred from homology"/>
<accession>A0A0K8MBU8</accession>
<dbReference type="InterPro" id="IPR001967">
    <property type="entry name" value="Peptidase_S11_N"/>
</dbReference>
<dbReference type="PANTHER" id="PTHR21581">
    <property type="entry name" value="D-ALANYL-D-ALANINE CARBOXYPEPTIDASE"/>
    <property type="match status" value="1"/>
</dbReference>
<dbReference type="SMART" id="SM00936">
    <property type="entry name" value="PBP5_C"/>
    <property type="match status" value="1"/>
</dbReference>
<dbReference type="SUPFAM" id="SSF56601">
    <property type="entry name" value="beta-lactamase/transpeptidase-like"/>
    <property type="match status" value="1"/>
</dbReference>
<dbReference type="InterPro" id="IPR018044">
    <property type="entry name" value="Peptidase_S11"/>
</dbReference>
<dbReference type="Pfam" id="PF00768">
    <property type="entry name" value="Peptidase_S11"/>
    <property type="match status" value="1"/>
</dbReference>
<keyword evidence="5 18" id="KW-0121">Carboxypeptidase</keyword>
<protein>
    <recommendedName>
        <fullName evidence="4">serine-type D-Ala-D-Ala carboxypeptidase</fullName>
        <ecNumber evidence="4">3.4.16.4</ecNumber>
    </recommendedName>
</protein>
<dbReference type="SUPFAM" id="SSF69189">
    <property type="entry name" value="Penicillin-binding protein associated domain"/>
    <property type="match status" value="1"/>
</dbReference>
<evidence type="ECO:0000256" key="7">
    <source>
        <dbReference type="ARBA" id="ARBA00022729"/>
    </source>
</evidence>
<comment type="caution">
    <text evidence="18">The sequence shown here is derived from an EMBL/GenBank/DDBJ whole genome shotgun (WGS) entry which is preliminary data.</text>
</comment>
<gene>
    <name evidence="18" type="primary">dacC</name>
    <name evidence="18" type="ORF">Cva_00335</name>
</gene>
<comment type="function">
    <text evidence="1">Removes C-terminal D-alanyl residues from sugar-peptide cell wall precursors.</text>
</comment>
<evidence type="ECO:0000256" key="3">
    <source>
        <dbReference type="ARBA" id="ARBA00007164"/>
    </source>
</evidence>